<dbReference type="SUPFAM" id="SSF56672">
    <property type="entry name" value="DNA/RNA polymerases"/>
    <property type="match status" value="1"/>
</dbReference>
<dbReference type="GO" id="GO:0046872">
    <property type="term" value="F:metal ion binding"/>
    <property type="evidence" value="ECO:0007669"/>
    <property type="project" value="UniProtKB-KW"/>
</dbReference>
<keyword evidence="9" id="KW-0460">Magnesium</keyword>
<dbReference type="FunFam" id="3.30.70.270:FF:000003">
    <property type="entry name" value="Transposon Ty3-G Gag-Pol polyprotein"/>
    <property type="match status" value="1"/>
</dbReference>
<dbReference type="CDD" id="cd01647">
    <property type="entry name" value="RT_LTR"/>
    <property type="match status" value="1"/>
</dbReference>
<name>A0AAQ3TQ47_PASNO</name>
<keyword evidence="4" id="KW-0540">Nuclease</keyword>
<feature type="domain" description="Integrase catalytic" evidence="17">
    <location>
        <begin position="935"/>
        <end position="1041"/>
    </location>
</feature>
<dbReference type="GO" id="GO:0004519">
    <property type="term" value="F:endonuclease activity"/>
    <property type="evidence" value="ECO:0007669"/>
    <property type="project" value="UniProtKB-KW"/>
</dbReference>
<evidence type="ECO:0000256" key="9">
    <source>
        <dbReference type="ARBA" id="ARBA00022842"/>
    </source>
</evidence>
<keyword evidence="1" id="KW-0645">Protease</keyword>
<evidence type="ECO:0000256" key="4">
    <source>
        <dbReference type="ARBA" id="ARBA00022722"/>
    </source>
</evidence>
<dbReference type="SUPFAM" id="SSF50630">
    <property type="entry name" value="Acid proteases"/>
    <property type="match status" value="1"/>
</dbReference>
<dbReference type="CDD" id="cd09274">
    <property type="entry name" value="RNase_HI_RT_Ty3"/>
    <property type="match status" value="1"/>
</dbReference>
<feature type="non-terminal residue" evidence="18">
    <location>
        <position position="1319"/>
    </location>
</feature>
<dbReference type="GO" id="GO:0004190">
    <property type="term" value="F:aspartic-type endopeptidase activity"/>
    <property type="evidence" value="ECO:0007669"/>
    <property type="project" value="UniProtKB-KW"/>
</dbReference>
<keyword evidence="19" id="KW-1185">Reference proteome</keyword>
<evidence type="ECO:0000313" key="18">
    <source>
        <dbReference type="EMBL" id="WVZ75167.1"/>
    </source>
</evidence>
<dbReference type="InterPro" id="IPR000477">
    <property type="entry name" value="RT_dom"/>
</dbReference>
<dbReference type="Proteomes" id="UP001341281">
    <property type="component" value="Chromosome 05"/>
</dbReference>
<keyword evidence="15" id="KW-0511">Multifunctional enzyme</keyword>
<evidence type="ECO:0000256" key="1">
    <source>
        <dbReference type="ARBA" id="ARBA00022670"/>
    </source>
</evidence>
<dbReference type="Pfam" id="PF08284">
    <property type="entry name" value="RVP_2"/>
    <property type="match status" value="1"/>
</dbReference>
<keyword evidence="3" id="KW-0548">Nucleotidyltransferase</keyword>
<dbReference type="PROSITE" id="PS50994">
    <property type="entry name" value="INTEGRASE"/>
    <property type="match status" value="1"/>
</dbReference>
<dbReference type="InterPro" id="IPR056924">
    <property type="entry name" value="SH3_Tf2-1"/>
</dbReference>
<dbReference type="CDD" id="cd00303">
    <property type="entry name" value="retropepsin_like"/>
    <property type="match status" value="1"/>
</dbReference>
<dbReference type="GO" id="GO:0003964">
    <property type="term" value="F:RNA-directed DNA polymerase activity"/>
    <property type="evidence" value="ECO:0007669"/>
    <property type="project" value="UniProtKB-KW"/>
</dbReference>
<dbReference type="InterPro" id="IPR016197">
    <property type="entry name" value="Chromo-like_dom_sf"/>
</dbReference>
<dbReference type="PANTHER" id="PTHR37984">
    <property type="entry name" value="PROTEIN CBG26694"/>
    <property type="match status" value="1"/>
</dbReference>
<evidence type="ECO:0000256" key="7">
    <source>
        <dbReference type="ARBA" id="ARBA00022759"/>
    </source>
</evidence>
<dbReference type="Pfam" id="PF03732">
    <property type="entry name" value="Retrotrans_gag"/>
    <property type="match status" value="1"/>
</dbReference>
<keyword evidence="14" id="KW-0233">DNA recombination</keyword>
<keyword evidence="5" id="KW-0479">Metal-binding</keyword>
<evidence type="ECO:0000256" key="8">
    <source>
        <dbReference type="ARBA" id="ARBA00022801"/>
    </source>
</evidence>
<evidence type="ECO:0000256" key="14">
    <source>
        <dbReference type="ARBA" id="ARBA00023172"/>
    </source>
</evidence>
<dbReference type="GO" id="GO:0003677">
    <property type="term" value="F:DNA binding"/>
    <property type="evidence" value="ECO:0007669"/>
    <property type="project" value="UniProtKB-KW"/>
</dbReference>
<evidence type="ECO:0000256" key="16">
    <source>
        <dbReference type="SAM" id="MobiDB-lite"/>
    </source>
</evidence>
<keyword evidence="7" id="KW-0255">Endonuclease</keyword>
<evidence type="ECO:0000256" key="5">
    <source>
        <dbReference type="ARBA" id="ARBA00022723"/>
    </source>
</evidence>
<dbReference type="PANTHER" id="PTHR37984:SF5">
    <property type="entry name" value="PROTEIN NYNRIN-LIKE"/>
    <property type="match status" value="1"/>
</dbReference>
<feature type="region of interest" description="Disordered" evidence="16">
    <location>
        <begin position="1074"/>
        <end position="1109"/>
    </location>
</feature>
<evidence type="ECO:0000256" key="10">
    <source>
        <dbReference type="ARBA" id="ARBA00022908"/>
    </source>
</evidence>
<evidence type="ECO:0000256" key="2">
    <source>
        <dbReference type="ARBA" id="ARBA00022679"/>
    </source>
</evidence>
<keyword evidence="13" id="KW-0238">DNA-binding</keyword>
<dbReference type="Gene3D" id="3.30.420.10">
    <property type="entry name" value="Ribonuclease H-like superfamily/Ribonuclease H"/>
    <property type="match status" value="1"/>
</dbReference>
<evidence type="ECO:0000256" key="12">
    <source>
        <dbReference type="ARBA" id="ARBA00022932"/>
    </source>
</evidence>
<evidence type="ECO:0000256" key="11">
    <source>
        <dbReference type="ARBA" id="ARBA00022918"/>
    </source>
</evidence>
<dbReference type="InterPro" id="IPR043502">
    <property type="entry name" value="DNA/RNA_pol_sf"/>
</dbReference>
<dbReference type="InterPro" id="IPR001584">
    <property type="entry name" value="Integrase_cat-core"/>
</dbReference>
<keyword evidence="11" id="KW-0695">RNA-directed DNA polymerase</keyword>
<evidence type="ECO:0000256" key="13">
    <source>
        <dbReference type="ARBA" id="ARBA00023125"/>
    </source>
</evidence>
<dbReference type="InterPro" id="IPR041588">
    <property type="entry name" value="Integrase_H2C2"/>
</dbReference>
<dbReference type="InterPro" id="IPR050951">
    <property type="entry name" value="Retrovirus_Pol_polyprotein"/>
</dbReference>
<dbReference type="FunFam" id="3.30.70.270:FF:000020">
    <property type="entry name" value="Transposon Tf2-6 polyprotein-like Protein"/>
    <property type="match status" value="1"/>
</dbReference>
<evidence type="ECO:0000259" key="17">
    <source>
        <dbReference type="PROSITE" id="PS50994"/>
    </source>
</evidence>
<dbReference type="GO" id="GO:0015074">
    <property type="term" value="P:DNA integration"/>
    <property type="evidence" value="ECO:0007669"/>
    <property type="project" value="UniProtKB-KW"/>
</dbReference>
<dbReference type="InterPro" id="IPR021109">
    <property type="entry name" value="Peptidase_aspartic_dom_sf"/>
</dbReference>
<evidence type="ECO:0000256" key="15">
    <source>
        <dbReference type="ARBA" id="ARBA00023268"/>
    </source>
</evidence>
<sequence>MASYNLEDGVQMWYVQVQADEGTPSWRRFTELLNLRYGPPLRSAPLAELAECQRTGTVAEYQDRFQTLLPRAGPLRESQRVQLFIGGLQPPLSINVRIQNPQSLAAAMSLARQFELREQYAAPVPRAPPRPLLPAPPPRLALPAPPGPKAATPATISIEGRQIKRLTQAEQEERRRKGLCYNCDEKYTRGHNHVCQRLILLEGVEEDDTDGPTEESEEAAAEDTPVFSLQALAGVSFADTMQVAVTLGSVALVALLDSGSTHNFIFEVAARRSGLPLQQRPCLTAMVANGERVSCVGIIRGAPLTIDGAAFPADLFVMPLAGYDVVLGTRWLGALGPIVWDLARCRMTFQRQGRTICWSGVESSSAPTLSAVAAGEPLLNELLDSFGDIFAAPTGLPPKRAHDHRITLKAGAQPVAVRPYRYPAAHKDELERQCAAMIEQGIVRRSDSPLSSPVLLVKKPDGSWRFCVDYLALNALTVKDAFPIPFFSKLDLQFGYHQVRMRPEDVHKTVLLTHDSLYEFLVMAFGLCNAPATFQALMNDVLRPFLRRFVLVFFDDILIYSKTWADHLRHPRAVLSELQRQQLFVKRAKCAFGASSVAYLGHVISTAGVDMDPAKVQAILDWPAPRSARAVRGFLGLAGYYRKFVHNYGTVTTPLTALLKKDGFTWDNAAAAAFAALKAAVTTAPVLAMPDFSKLFIVECDASSHGFSAVLEGHPVAFFSRPIAPRHRALAAYERELIGLEIRHWPPYLWGQRFVVKTDHYSLKYLFDQRMATIPQHHWVGKLLGFDFSIEYRSGAMNIMADALSRRNTDEGELLAISAPRFDFIACLCHTQATDPALVAIHDEVHAGMRAAPWVVLDDMVAYDGRLYIPPSSPLIQEILAVVHDDGHEGVHRTLHRLRRDFHFPNMRRLVQDFVRACTTCQRYKSEHLHPAGLLQSLPIPSVVWADIGKDFVEALPRVHGKTVILSVVYRFSKYCHFIPLAHPYTSESVAHAFFTDIVRLHGIPQSIVSDRDPVFTSSFWRELMCLMGTKLHMSSAFHPRWTTRRKLLTASSSCTCAASQAIAPDSGFGGCRGLSTSTTQPTSRHYTRPRSGWSKAATRPPSAPTSPEMEDREAFLADVCCRLEQAQAVQKRHYDRLHQPVSYQVGDWAFLRLRQCAATSLPRSAMGKLKPRFVGPYRVAELINDIAVRLELPPGVCLHDVFHVGVLKKFIGTPPATPPDLPTVHHGAVLPEPLRVERARLACGVRQVLVHWRGEQAASATWEDLDDFRTRFPDFQLEDELDLEGGRDVMCGRTYARRRRARDVRRASERATRAREEP</sequence>
<proteinExistence type="predicted"/>
<dbReference type="Pfam" id="PF17919">
    <property type="entry name" value="RT_RNaseH_2"/>
    <property type="match status" value="1"/>
</dbReference>
<dbReference type="GO" id="GO:0006508">
    <property type="term" value="P:proteolysis"/>
    <property type="evidence" value="ECO:0007669"/>
    <property type="project" value="UniProtKB-KW"/>
</dbReference>
<dbReference type="SUPFAM" id="SSF54160">
    <property type="entry name" value="Chromo domain-like"/>
    <property type="match status" value="1"/>
</dbReference>
<keyword evidence="12" id="KW-0239">DNA-directed DNA polymerase</keyword>
<dbReference type="GO" id="GO:0003887">
    <property type="term" value="F:DNA-directed DNA polymerase activity"/>
    <property type="evidence" value="ECO:0007669"/>
    <property type="project" value="UniProtKB-KW"/>
</dbReference>
<dbReference type="InterPro" id="IPR043128">
    <property type="entry name" value="Rev_trsase/Diguanyl_cyclase"/>
</dbReference>
<protein>
    <recommendedName>
        <fullName evidence="17">Integrase catalytic domain-containing protein</fullName>
    </recommendedName>
</protein>
<evidence type="ECO:0000313" key="19">
    <source>
        <dbReference type="Proteomes" id="UP001341281"/>
    </source>
</evidence>
<evidence type="ECO:0000256" key="3">
    <source>
        <dbReference type="ARBA" id="ARBA00022695"/>
    </source>
</evidence>
<keyword evidence="8" id="KW-0378">Hydrolase</keyword>
<dbReference type="Gene3D" id="1.10.340.70">
    <property type="match status" value="1"/>
</dbReference>
<dbReference type="Gene3D" id="3.10.10.10">
    <property type="entry name" value="HIV Type 1 Reverse Transcriptase, subunit A, domain 1"/>
    <property type="match status" value="1"/>
</dbReference>
<organism evidence="18 19">
    <name type="scientific">Paspalum notatum var. saurae</name>
    <dbReference type="NCBI Taxonomy" id="547442"/>
    <lineage>
        <taxon>Eukaryota</taxon>
        <taxon>Viridiplantae</taxon>
        <taxon>Streptophyta</taxon>
        <taxon>Embryophyta</taxon>
        <taxon>Tracheophyta</taxon>
        <taxon>Spermatophyta</taxon>
        <taxon>Magnoliopsida</taxon>
        <taxon>Liliopsida</taxon>
        <taxon>Poales</taxon>
        <taxon>Poaceae</taxon>
        <taxon>PACMAD clade</taxon>
        <taxon>Panicoideae</taxon>
        <taxon>Andropogonodae</taxon>
        <taxon>Paspaleae</taxon>
        <taxon>Paspalinae</taxon>
        <taxon>Paspalum</taxon>
    </lineage>
</organism>
<dbReference type="InterPro" id="IPR041577">
    <property type="entry name" value="RT_RNaseH_2"/>
</dbReference>
<keyword evidence="6" id="KW-0064">Aspartyl protease</keyword>
<dbReference type="Gene3D" id="3.30.70.270">
    <property type="match status" value="2"/>
</dbReference>
<feature type="compositionally biased region" description="Polar residues" evidence="16">
    <location>
        <begin position="1075"/>
        <end position="1085"/>
    </location>
</feature>
<dbReference type="SUPFAM" id="SSF53098">
    <property type="entry name" value="Ribonuclease H-like"/>
    <property type="match status" value="1"/>
</dbReference>
<dbReference type="InterPro" id="IPR036397">
    <property type="entry name" value="RNaseH_sf"/>
</dbReference>
<reference evidence="18 19" key="1">
    <citation type="submission" date="2024-02" db="EMBL/GenBank/DDBJ databases">
        <title>High-quality chromosome-scale genome assembly of Pensacola bahiagrass (Paspalum notatum Flugge var. saurae).</title>
        <authorList>
            <person name="Vega J.M."/>
            <person name="Podio M."/>
            <person name="Orjuela J."/>
            <person name="Siena L.A."/>
            <person name="Pessino S.C."/>
            <person name="Combes M.C."/>
            <person name="Mariac C."/>
            <person name="Albertini E."/>
            <person name="Pupilli F."/>
            <person name="Ortiz J.P.A."/>
            <person name="Leblanc O."/>
        </authorList>
    </citation>
    <scope>NUCLEOTIDE SEQUENCE [LARGE SCALE GENOMIC DNA]</scope>
    <source>
        <strain evidence="18">R1</strain>
        <tissue evidence="18">Leaf</tissue>
    </source>
</reference>
<dbReference type="GO" id="GO:0006310">
    <property type="term" value="P:DNA recombination"/>
    <property type="evidence" value="ECO:0007669"/>
    <property type="project" value="UniProtKB-KW"/>
</dbReference>
<keyword evidence="10" id="KW-0229">DNA integration</keyword>
<dbReference type="Pfam" id="PF00078">
    <property type="entry name" value="RVT_1"/>
    <property type="match status" value="1"/>
</dbReference>
<gene>
    <name evidence="18" type="ORF">U9M48_023250</name>
</gene>
<evidence type="ECO:0000256" key="6">
    <source>
        <dbReference type="ARBA" id="ARBA00022750"/>
    </source>
</evidence>
<dbReference type="Pfam" id="PF24626">
    <property type="entry name" value="SH3_Tf2-1"/>
    <property type="match status" value="1"/>
</dbReference>
<dbReference type="Pfam" id="PF17921">
    <property type="entry name" value="Integrase_H2C2"/>
    <property type="match status" value="1"/>
</dbReference>
<accession>A0AAQ3TQ47</accession>
<dbReference type="EMBL" id="CP144749">
    <property type="protein sequence ID" value="WVZ75167.1"/>
    <property type="molecule type" value="Genomic_DNA"/>
</dbReference>
<dbReference type="InterPro" id="IPR012337">
    <property type="entry name" value="RNaseH-like_sf"/>
</dbReference>
<dbReference type="InterPro" id="IPR005162">
    <property type="entry name" value="Retrotrans_gag_dom"/>
</dbReference>
<keyword evidence="2" id="KW-0808">Transferase</keyword>
<dbReference type="Gene3D" id="2.40.70.10">
    <property type="entry name" value="Acid Proteases"/>
    <property type="match status" value="1"/>
</dbReference>